<gene>
    <name evidence="5" type="primary">rhaS_2</name>
    <name evidence="5" type="ORF">ERS852394_00844</name>
</gene>
<dbReference type="InterPro" id="IPR018771">
    <property type="entry name" value="PocR_dom"/>
</dbReference>
<proteinExistence type="predicted"/>
<evidence type="ECO:0000313" key="5">
    <source>
        <dbReference type="EMBL" id="CUN76101.1"/>
    </source>
</evidence>
<protein>
    <submittedName>
        <fullName evidence="5">L-rhamnose operon regulatory protein rhaS</fullName>
    </submittedName>
</protein>
<dbReference type="PROSITE" id="PS00041">
    <property type="entry name" value="HTH_ARAC_FAMILY_1"/>
    <property type="match status" value="1"/>
</dbReference>
<dbReference type="Pfam" id="PF12833">
    <property type="entry name" value="HTH_18"/>
    <property type="match status" value="1"/>
</dbReference>
<dbReference type="AlphaFoldDB" id="A0A173ZIP1"/>
<keyword evidence="2" id="KW-0238">DNA-binding</keyword>
<accession>A0A173ZIP1</accession>
<dbReference type="EMBL" id="CYZD01000003">
    <property type="protein sequence ID" value="CUN76101.1"/>
    <property type="molecule type" value="Genomic_DNA"/>
</dbReference>
<evidence type="ECO:0000256" key="1">
    <source>
        <dbReference type="ARBA" id="ARBA00023015"/>
    </source>
</evidence>
<dbReference type="SMART" id="SM00342">
    <property type="entry name" value="HTH_ARAC"/>
    <property type="match status" value="1"/>
</dbReference>
<keyword evidence="3" id="KW-0804">Transcription</keyword>
<evidence type="ECO:0000256" key="2">
    <source>
        <dbReference type="ARBA" id="ARBA00023125"/>
    </source>
</evidence>
<dbReference type="GO" id="GO:0003700">
    <property type="term" value="F:DNA-binding transcription factor activity"/>
    <property type="evidence" value="ECO:0007669"/>
    <property type="project" value="InterPro"/>
</dbReference>
<dbReference type="RefSeq" id="WP_055065765.1">
    <property type="nucleotide sequence ID" value="NZ_CP176627.1"/>
</dbReference>
<dbReference type="GO" id="GO:0043565">
    <property type="term" value="F:sequence-specific DNA binding"/>
    <property type="evidence" value="ECO:0007669"/>
    <property type="project" value="InterPro"/>
</dbReference>
<dbReference type="Proteomes" id="UP000095409">
    <property type="component" value="Unassembled WGS sequence"/>
</dbReference>
<evidence type="ECO:0000313" key="6">
    <source>
        <dbReference type="Proteomes" id="UP000095409"/>
    </source>
</evidence>
<dbReference type="PROSITE" id="PS01124">
    <property type="entry name" value="HTH_ARAC_FAMILY_2"/>
    <property type="match status" value="1"/>
</dbReference>
<dbReference type="InterPro" id="IPR020449">
    <property type="entry name" value="Tscrpt_reg_AraC-type_HTH"/>
</dbReference>
<sequence>MISSFDIAKLHSLLKDFYQLTKIRITVFDDSFRELTSYPDEIADFCKLIRQTPGCAMKCHLCDRHACEIASRRTSSYTYHCHAGLTESIIPIRMGNIVIGYLLFGHVFSYTSYDEGWKVIRERCADYGISFDELEKCCRKLPNLSEEYIDSASHIMKAVASYLCMDRMVSMHQQELPVQIDEYIQSHYTERIDAVSIAQHFHIGKTKIYEIARQNYGMGIAEYIRKLRIDRARQLLAEQTDLSLAEIAYKCGFSDYNYFITVFKKLVGVPPIAYRQQIVKAE</sequence>
<dbReference type="PANTHER" id="PTHR43280:SF2">
    <property type="entry name" value="HTH-TYPE TRANSCRIPTIONAL REGULATOR EXSA"/>
    <property type="match status" value="1"/>
</dbReference>
<name>A0A173ZIP1_9FIRM</name>
<dbReference type="PRINTS" id="PR00032">
    <property type="entry name" value="HTHARAC"/>
</dbReference>
<evidence type="ECO:0000256" key="3">
    <source>
        <dbReference type="ARBA" id="ARBA00023163"/>
    </source>
</evidence>
<dbReference type="Pfam" id="PF10114">
    <property type="entry name" value="PocR"/>
    <property type="match status" value="1"/>
</dbReference>
<feature type="domain" description="HTH araC/xylS-type" evidence="4">
    <location>
        <begin position="178"/>
        <end position="277"/>
    </location>
</feature>
<dbReference type="InterPro" id="IPR018060">
    <property type="entry name" value="HTH_AraC"/>
</dbReference>
<dbReference type="InterPro" id="IPR018062">
    <property type="entry name" value="HTH_AraC-typ_CS"/>
</dbReference>
<dbReference type="Gene3D" id="1.10.10.60">
    <property type="entry name" value="Homeodomain-like"/>
    <property type="match status" value="2"/>
</dbReference>
<dbReference type="SUPFAM" id="SSF46689">
    <property type="entry name" value="Homeodomain-like"/>
    <property type="match status" value="1"/>
</dbReference>
<dbReference type="InterPro" id="IPR009057">
    <property type="entry name" value="Homeodomain-like_sf"/>
</dbReference>
<keyword evidence="1" id="KW-0805">Transcription regulation</keyword>
<evidence type="ECO:0000259" key="4">
    <source>
        <dbReference type="PROSITE" id="PS01124"/>
    </source>
</evidence>
<organism evidence="5 6">
    <name type="scientific">Blautia obeum</name>
    <dbReference type="NCBI Taxonomy" id="40520"/>
    <lineage>
        <taxon>Bacteria</taxon>
        <taxon>Bacillati</taxon>
        <taxon>Bacillota</taxon>
        <taxon>Clostridia</taxon>
        <taxon>Lachnospirales</taxon>
        <taxon>Lachnospiraceae</taxon>
        <taxon>Blautia</taxon>
    </lineage>
</organism>
<reference evidence="5 6" key="1">
    <citation type="submission" date="2015-09" db="EMBL/GenBank/DDBJ databases">
        <authorList>
            <consortium name="Pathogen Informatics"/>
        </authorList>
    </citation>
    <scope>NUCLEOTIDE SEQUENCE [LARGE SCALE GENOMIC DNA]</scope>
    <source>
        <strain evidence="5 6">2789STDY5608837</strain>
    </source>
</reference>
<dbReference type="PANTHER" id="PTHR43280">
    <property type="entry name" value="ARAC-FAMILY TRANSCRIPTIONAL REGULATOR"/>
    <property type="match status" value="1"/>
</dbReference>